<feature type="disulfide bond" evidence="8">
    <location>
        <begin position="163"/>
        <end position="181"/>
    </location>
</feature>
<sequence length="286" mass="31670">MMMLALALLFLLSAVATATDPATTYSHQDPTTGETLLCGSCQPGTHRVAHCTATTPTQCAPCRENHFTALWNYLPRCLYCNHICIQNQEVETECSPVSNRVCRCKPGYYLMDDFCDKHSECGLGYGVQTAGTHQKDTVCEKCPSGYFSNSSSQLDSCMKHQECGNGQLVLLAGSAYHDTVCGACEDFANGGETLRTFFSAFFSGWMPKRDLKHFVNRVIHKSEENKSASRQRGFLVDQIRAWLAQASPVQMKVLPKALKDSHLGSMADKLEERLGEIRQQNPTCSM</sequence>
<dbReference type="Proteomes" id="UP000822369">
    <property type="component" value="Chromosome 3"/>
</dbReference>
<dbReference type="OMA" id="CAPCSAN"/>
<gene>
    <name evidence="11" type="ORF">G4P62_005130</name>
</gene>
<evidence type="ECO:0000259" key="10">
    <source>
        <dbReference type="PROSITE" id="PS50050"/>
    </source>
</evidence>
<evidence type="ECO:0000313" key="11">
    <source>
        <dbReference type="EMBL" id="KAF7226057.1"/>
    </source>
</evidence>
<dbReference type="InterPro" id="IPR001368">
    <property type="entry name" value="TNFR/NGFR_Cys_rich_reg"/>
</dbReference>
<evidence type="ECO:0000256" key="3">
    <source>
        <dbReference type="ARBA" id="ARBA00022703"/>
    </source>
</evidence>
<reference evidence="11" key="1">
    <citation type="submission" date="2020-03" db="EMBL/GenBank/DDBJ databases">
        <title>Intra-Species Differences in Population Size shape Life History and Genome Evolution.</title>
        <authorList>
            <person name="Willemsen D."/>
            <person name="Cui R."/>
            <person name="Valenzano D.R."/>
        </authorList>
    </citation>
    <scope>NUCLEOTIDE SEQUENCE</scope>
    <source>
        <strain evidence="11">GRZ</strain>
        <tissue evidence="11">Whole</tissue>
    </source>
</reference>
<dbReference type="KEGG" id="nfu:107378725"/>
<comment type="caution">
    <text evidence="8">Lacks conserved residue(s) required for the propagation of feature annotation.</text>
</comment>
<comment type="subcellular location">
    <subcellularLocation>
        <location evidence="1">Secreted</location>
    </subcellularLocation>
</comment>
<name>A0A9D3BX60_NOTFU</name>
<evidence type="ECO:0000313" key="12">
    <source>
        <dbReference type="Proteomes" id="UP000822369"/>
    </source>
</evidence>
<dbReference type="PANTHER" id="PTHR23097">
    <property type="entry name" value="TUMOR NECROSIS FACTOR RECEPTOR SUPERFAMILY MEMBER"/>
    <property type="match status" value="1"/>
</dbReference>
<dbReference type="AlphaFoldDB" id="A0A9D3BX60"/>
<dbReference type="InterPro" id="IPR048522">
    <property type="entry name" value="Death_3_fish"/>
</dbReference>
<accession>A0A9D3BX60</accession>
<evidence type="ECO:0000256" key="2">
    <source>
        <dbReference type="ARBA" id="ARBA00022525"/>
    </source>
</evidence>
<comment type="caution">
    <text evidence="11">The sequence shown here is derived from an EMBL/GenBank/DDBJ whole genome shotgun (WGS) entry which is preliminary data.</text>
</comment>
<keyword evidence="2" id="KW-0964">Secreted</keyword>
<dbReference type="PANTHER" id="PTHR23097:SF90">
    <property type="entry name" value="TUMOR NECROSIS FACTOR RECEPTOR SUPERFAMILY MEMBER 11B"/>
    <property type="match status" value="1"/>
</dbReference>
<dbReference type="GO" id="GO:0006915">
    <property type="term" value="P:apoptotic process"/>
    <property type="evidence" value="ECO:0007669"/>
    <property type="project" value="UniProtKB-KW"/>
</dbReference>
<feature type="repeat" description="TNFR-Cys" evidence="8">
    <location>
        <begin position="61"/>
        <end position="102"/>
    </location>
</feature>
<evidence type="ECO:0000256" key="5">
    <source>
        <dbReference type="ARBA" id="ARBA00022737"/>
    </source>
</evidence>
<keyword evidence="3" id="KW-0053">Apoptosis</keyword>
<dbReference type="EMBL" id="JAAVVJ010000003">
    <property type="protein sequence ID" value="KAF7226057.1"/>
    <property type="molecule type" value="Genomic_DNA"/>
</dbReference>
<protein>
    <submittedName>
        <fullName evidence="11">Tumor necrosis factor receptor superfamily member 11B-like</fullName>
    </submittedName>
</protein>
<evidence type="ECO:0000256" key="6">
    <source>
        <dbReference type="ARBA" id="ARBA00023157"/>
    </source>
</evidence>
<feature type="signal peptide" evidence="9">
    <location>
        <begin position="1"/>
        <end position="18"/>
    </location>
</feature>
<feature type="domain" description="TNFR-Cys" evidence="10">
    <location>
        <begin position="61"/>
        <end position="102"/>
    </location>
</feature>
<keyword evidence="11" id="KW-0675">Receptor</keyword>
<evidence type="ECO:0000256" key="8">
    <source>
        <dbReference type="PROSITE-ProRule" id="PRU00206"/>
    </source>
</evidence>
<dbReference type="GO" id="GO:0005576">
    <property type="term" value="C:extracellular region"/>
    <property type="evidence" value="ECO:0007669"/>
    <property type="project" value="UniProtKB-SubCell"/>
</dbReference>
<feature type="chain" id="PRO_5039437966" evidence="9">
    <location>
        <begin position="19"/>
        <end position="286"/>
    </location>
</feature>
<dbReference type="InterPro" id="IPR052459">
    <property type="entry name" value="TNFRSF_decoy_receptor"/>
</dbReference>
<proteinExistence type="predicted"/>
<dbReference type="Gene3D" id="2.10.50.10">
    <property type="entry name" value="Tumor Necrosis Factor Receptor, subunit A, domain 2"/>
    <property type="match status" value="3"/>
</dbReference>
<feature type="disulfide bond" evidence="8">
    <location>
        <begin position="62"/>
        <end position="77"/>
    </location>
</feature>
<dbReference type="SMART" id="SM00208">
    <property type="entry name" value="TNFR"/>
    <property type="match status" value="4"/>
</dbReference>
<evidence type="ECO:0000256" key="9">
    <source>
        <dbReference type="SAM" id="SignalP"/>
    </source>
</evidence>
<feature type="domain" description="TNFR-Cys" evidence="10">
    <location>
        <begin position="141"/>
        <end position="181"/>
    </location>
</feature>
<dbReference type="SUPFAM" id="SSF57586">
    <property type="entry name" value="TNF receptor-like"/>
    <property type="match status" value="3"/>
</dbReference>
<evidence type="ECO:0000256" key="4">
    <source>
        <dbReference type="ARBA" id="ARBA00022729"/>
    </source>
</evidence>
<dbReference type="Pfam" id="PF00020">
    <property type="entry name" value="TNFR_c6"/>
    <property type="match status" value="3"/>
</dbReference>
<dbReference type="CDD" id="cd00185">
    <property type="entry name" value="TNFRSF"/>
    <property type="match status" value="1"/>
</dbReference>
<dbReference type="Pfam" id="PF21733">
    <property type="entry name" value="Death_3"/>
    <property type="match status" value="1"/>
</dbReference>
<keyword evidence="5" id="KW-0677">Repeat</keyword>
<evidence type="ECO:0000256" key="7">
    <source>
        <dbReference type="ARBA" id="ARBA00023180"/>
    </source>
</evidence>
<organism evidence="11 12">
    <name type="scientific">Nothobranchius furzeri</name>
    <name type="common">Turquoise killifish</name>
    <dbReference type="NCBI Taxonomy" id="105023"/>
    <lineage>
        <taxon>Eukaryota</taxon>
        <taxon>Metazoa</taxon>
        <taxon>Chordata</taxon>
        <taxon>Craniata</taxon>
        <taxon>Vertebrata</taxon>
        <taxon>Euteleostomi</taxon>
        <taxon>Actinopterygii</taxon>
        <taxon>Neopterygii</taxon>
        <taxon>Teleostei</taxon>
        <taxon>Neoteleostei</taxon>
        <taxon>Acanthomorphata</taxon>
        <taxon>Ovalentaria</taxon>
        <taxon>Atherinomorphae</taxon>
        <taxon>Cyprinodontiformes</taxon>
        <taxon>Nothobranchiidae</taxon>
        <taxon>Nothobranchius</taxon>
    </lineage>
</organism>
<keyword evidence="4 9" id="KW-0732">Signal</keyword>
<feature type="disulfide bond" evidence="8">
    <location>
        <begin position="84"/>
        <end position="102"/>
    </location>
</feature>
<keyword evidence="7" id="KW-0325">Glycoprotein</keyword>
<evidence type="ECO:0000256" key="1">
    <source>
        <dbReference type="ARBA" id="ARBA00004613"/>
    </source>
</evidence>
<dbReference type="OrthoDB" id="9990004at2759"/>
<feature type="repeat" description="TNFR-Cys" evidence="8">
    <location>
        <begin position="141"/>
        <end position="181"/>
    </location>
</feature>
<feature type="disulfide bond" evidence="8">
    <location>
        <begin position="142"/>
        <end position="157"/>
    </location>
</feature>
<keyword evidence="6 8" id="KW-1015">Disulfide bond</keyword>
<dbReference type="PROSITE" id="PS50050">
    <property type="entry name" value="TNFR_NGFR_2"/>
    <property type="match status" value="2"/>
</dbReference>